<name>A0ABU7MC97_9ACTN</name>
<evidence type="ECO:0000259" key="1">
    <source>
        <dbReference type="PROSITE" id="PS51819"/>
    </source>
</evidence>
<evidence type="ECO:0000313" key="2">
    <source>
        <dbReference type="EMBL" id="MEE3850276.1"/>
    </source>
</evidence>
<sequence>MTALEPVGVTVSLVTSDQAQTRAAYARLLDLTATELPAFANGSLQFRDDHEDNHRVSFGVPDIAGGRRLMERRGLAFREPVDITETAGSCVRDADLPALDHLVFTAPTRDRALAVFGATLDLDFRLDREIGGGARQLFFRAADVVVEVVTGADPGSDEVCALWGLAWRATDVDAVHRRLTGLGVELSEVRTGRKPGTRIFTVHDRALATRTVVIGPSAMGSDEMGPT</sequence>
<dbReference type="Proteomes" id="UP001347146">
    <property type="component" value="Unassembled WGS sequence"/>
</dbReference>
<dbReference type="RefSeq" id="WP_330431945.1">
    <property type="nucleotide sequence ID" value="NZ_JAZDUF010000002.1"/>
</dbReference>
<feature type="domain" description="VOC" evidence="1">
    <location>
        <begin position="98"/>
        <end position="215"/>
    </location>
</feature>
<comment type="caution">
    <text evidence="2">The sequence shown here is derived from an EMBL/GenBank/DDBJ whole genome shotgun (WGS) entry which is preliminary data.</text>
</comment>
<dbReference type="PROSITE" id="PS51819">
    <property type="entry name" value="VOC"/>
    <property type="match status" value="1"/>
</dbReference>
<evidence type="ECO:0000313" key="3">
    <source>
        <dbReference type="Proteomes" id="UP001347146"/>
    </source>
</evidence>
<reference evidence="2 3" key="1">
    <citation type="submission" date="2024-01" db="EMBL/GenBank/DDBJ databases">
        <title>Draft genome sequence of Gordonia sp. LSe1-13.</title>
        <authorList>
            <person name="Suphannarot A."/>
            <person name="Mingma R."/>
        </authorList>
    </citation>
    <scope>NUCLEOTIDE SEQUENCE [LARGE SCALE GENOMIC DNA]</scope>
    <source>
        <strain evidence="2 3">LSe1-13</strain>
    </source>
</reference>
<dbReference type="Pfam" id="PF13669">
    <property type="entry name" value="Glyoxalase_4"/>
    <property type="match status" value="1"/>
</dbReference>
<keyword evidence="3" id="KW-1185">Reference proteome</keyword>
<gene>
    <name evidence="2" type="ORF">VZC37_08015</name>
</gene>
<dbReference type="InterPro" id="IPR029068">
    <property type="entry name" value="Glyas_Bleomycin-R_OHBP_Dase"/>
</dbReference>
<dbReference type="SUPFAM" id="SSF54593">
    <property type="entry name" value="Glyoxalase/Bleomycin resistance protein/Dihydroxybiphenyl dioxygenase"/>
    <property type="match status" value="1"/>
</dbReference>
<protein>
    <recommendedName>
        <fullName evidence="1">VOC domain-containing protein</fullName>
    </recommendedName>
</protein>
<organism evidence="2 3">
    <name type="scientific">Gordonia sesuvii</name>
    <dbReference type="NCBI Taxonomy" id="3116777"/>
    <lineage>
        <taxon>Bacteria</taxon>
        <taxon>Bacillati</taxon>
        <taxon>Actinomycetota</taxon>
        <taxon>Actinomycetes</taxon>
        <taxon>Mycobacteriales</taxon>
        <taxon>Gordoniaceae</taxon>
        <taxon>Gordonia</taxon>
    </lineage>
</organism>
<dbReference type="InterPro" id="IPR037523">
    <property type="entry name" value="VOC_core"/>
</dbReference>
<accession>A0ABU7MC97</accession>
<proteinExistence type="predicted"/>
<dbReference type="EMBL" id="JAZDUF010000002">
    <property type="protein sequence ID" value="MEE3850276.1"/>
    <property type="molecule type" value="Genomic_DNA"/>
</dbReference>
<dbReference type="Gene3D" id="3.10.180.10">
    <property type="entry name" value="2,3-Dihydroxybiphenyl 1,2-Dioxygenase, domain 1"/>
    <property type="match status" value="1"/>
</dbReference>